<dbReference type="EMBL" id="JAODZU010000037">
    <property type="protein sequence ID" value="MDH0365109.1"/>
    <property type="molecule type" value="Genomic_DNA"/>
</dbReference>
<gene>
    <name evidence="1" type="ORF">N7330_19000</name>
</gene>
<proteinExistence type="predicted"/>
<dbReference type="AlphaFoldDB" id="A0AA42HV48"/>
<feature type="non-terminal residue" evidence="1">
    <location>
        <position position="33"/>
    </location>
</feature>
<evidence type="ECO:0000313" key="1">
    <source>
        <dbReference type="EMBL" id="MDH0365109.1"/>
    </source>
</evidence>
<sequence>MSHSRKPRYRTTNWKQYNAALKARGSLTVWLDK</sequence>
<organism evidence="1 2">
    <name type="scientific">Comamonas aquatica</name>
    <dbReference type="NCBI Taxonomy" id="225991"/>
    <lineage>
        <taxon>Bacteria</taxon>
        <taxon>Pseudomonadati</taxon>
        <taxon>Pseudomonadota</taxon>
        <taxon>Betaproteobacteria</taxon>
        <taxon>Burkholderiales</taxon>
        <taxon>Comamonadaceae</taxon>
        <taxon>Comamonas</taxon>
    </lineage>
</organism>
<name>A0AA42HV48_9BURK</name>
<accession>A0AA42HV48</accession>
<evidence type="ECO:0000313" key="2">
    <source>
        <dbReference type="Proteomes" id="UP001158297"/>
    </source>
</evidence>
<comment type="caution">
    <text evidence="1">The sequence shown here is derived from an EMBL/GenBank/DDBJ whole genome shotgun (WGS) entry which is preliminary data.</text>
</comment>
<reference evidence="1" key="1">
    <citation type="submission" date="2022-09" db="EMBL/GenBank/DDBJ databases">
        <title>Intensive care unit water sources are persistently colonized with multi-drug resistant bacteria and are the site of extensive horizontal gene transfer of antibiotic resistance genes.</title>
        <authorList>
            <person name="Diorio-Toth L."/>
        </authorList>
    </citation>
    <scope>NUCLEOTIDE SEQUENCE</scope>
    <source>
        <strain evidence="1">GD04130</strain>
    </source>
</reference>
<dbReference type="Proteomes" id="UP001158297">
    <property type="component" value="Unassembled WGS sequence"/>
</dbReference>
<protein>
    <submittedName>
        <fullName evidence="1">IS5/IS1182 family transposase</fullName>
    </submittedName>
</protein>